<evidence type="ECO:0000313" key="2">
    <source>
        <dbReference type="EMBL" id="NEA19753.1"/>
    </source>
</evidence>
<organism evidence="2 3">
    <name type="scientific">Streptomyces halstedii</name>
    <dbReference type="NCBI Taxonomy" id="1944"/>
    <lineage>
        <taxon>Bacteria</taxon>
        <taxon>Bacillati</taxon>
        <taxon>Actinomycetota</taxon>
        <taxon>Actinomycetes</taxon>
        <taxon>Kitasatosporales</taxon>
        <taxon>Streptomycetaceae</taxon>
        <taxon>Streptomyces</taxon>
    </lineage>
</organism>
<dbReference type="AlphaFoldDB" id="A0A6N9UC71"/>
<evidence type="ECO:0000313" key="3">
    <source>
        <dbReference type="Proteomes" id="UP000471293"/>
    </source>
</evidence>
<feature type="compositionally biased region" description="Basic and acidic residues" evidence="1">
    <location>
        <begin position="121"/>
        <end position="130"/>
    </location>
</feature>
<feature type="region of interest" description="Disordered" evidence="1">
    <location>
        <begin position="100"/>
        <end position="130"/>
    </location>
</feature>
<feature type="region of interest" description="Disordered" evidence="1">
    <location>
        <begin position="1"/>
        <end position="26"/>
    </location>
</feature>
<proteinExistence type="predicted"/>
<dbReference type="RefSeq" id="WP_164349248.1">
    <property type="nucleotide sequence ID" value="NZ_JAAGLQ010000643.1"/>
</dbReference>
<feature type="region of interest" description="Disordered" evidence="1">
    <location>
        <begin position="183"/>
        <end position="219"/>
    </location>
</feature>
<feature type="compositionally biased region" description="Polar residues" evidence="1">
    <location>
        <begin position="196"/>
        <end position="213"/>
    </location>
</feature>
<name>A0A6N9UC71_STRHA</name>
<evidence type="ECO:0000256" key="1">
    <source>
        <dbReference type="SAM" id="MobiDB-lite"/>
    </source>
</evidence>
<comment type="caution">
    <text evidence="2">The sequence shown here is derived from an EMBL/GenBank/DDBJ whole genome shotgun (WGS) entry which is preliminary data.</text>
</comment>
<accession>A0A6N9UC71</accession>
<sequence>MSRMTVSDMNDRLHYSKGSRDRDGNYVQRSVEMVLKPTAQKRAVARSPAGPMGFSNGPVIAASIMVGGAALFAGWDLMQLATSDGGFIQAIRDTHALAEAPENPGEKNDEDGSAQQPSKGGTEKHDERGARARRYAARDLGGEGIVVFSGGELRSPCGSAGSTVASADAPALDFLVHGLDTIRSGGTAPPTDWGARSQTRPDPNAWTARQGQLPSGACRDVFLPR</sequence>
<feature type="compositionally biased region" description="Basic and acidic residues" evidence="1">
    <location>
        <begin position="9"/>
        <end position="24"/>
    </location>
</feature>
<reference evidence="2 3" key="1">
    <citation type="submission" date="2020-01" db="EMBL/GenBank/DDBJ databases">
        <title>Insect and environment-associated Actinomycetes.</title>
        <authorList>
            <person name="Currrie C."/>
            <person name="Chevrette M."/>
            <person name="Carlson C."/>
            <person name="Stubbendieck R."/>
            <person name="Wendt-Pienkowski E."/>
        </authorList>
    </citation>
    <scope>NUCLEOTIDE SEQUENCE [LARGE SCALE GENOMIC DNA]</scope>
    <source>
        <strain evidence="2 3">SID11342</strain>
    </source>
</reference>
<gene>
    <name evidence="2" type="ORF">G3I29_30735</name>
</gene>
<dbReference type="Proteomes" id="UP000471293">
    <property type="component" value="Unassembled WGS sequence"/>
</dbReference>
<dbReference type="EMBL" id="JAAGLQ010000643">
    <property type="protein sequence ID" value="NEA19753.1"/>
    <property type="molecule type" value="Genomic_DNA"/>
</dbReference>
<protein>
    <submittedName>
        <fullName evidence="2">Uncharacterized protein</fullName>
    </submittedName>
</protein>